<keyword evidence="3" id="KW-0732">Signal</keyword>
<dbReference type="SUPFAM" id="SSF53955">
    <property type="entry name" value="Lysozyme-like"/>
    <property type="match status" value="1"/>
</dbReference>
<dbReference type="Gene3D" id="1.10.530.10">
    <property type="match status" value="1"/>
</dbReference>
<feature type="chain" id="PRO_5045900932" evidence="3">
    <location>
        <begin position="19"/>
        <end position="279"/>
    </location>
</feature>
<sequence>MCALSLVSAFLMAGASHAQNPASDPAQGAAIRRVAAPSEGQTGPRITIQITAEEHARNSTAPAPAARLVPLIEPGVEGMGTIGASDWFWQAISPRLPADTARFWAAQDLLAAAPEAADLDIPRLGTLHRIIESHGTDILMASIGTQVSPALVLAVMAVESSGRPDARSPAGAQGLMQLIPDTAARFGVTDPFDPRQNIAGGVAYLDWLLAEFDGDPLLALAGYNAGEGAVQRNNGVPPFAETRDYVPKVLATWMVARSLCRTPPELISDGCVFQPIAVN</sequence>
<dbReference type="CDD" id="cd00254">
    <property type="entry name" value="LT-like"/>
    <property type="match status" value="1"/>
</dbReference>
<accession>A0AA48H629</accession>
<dbReference type="InterPro" id="IPR023346">
    <property type="entry name" value="Lysozyme-like_dom_sf"/>
</dbReference>
<comment type="similarity">
    <text evidence="1">Belongs to the transglycosylase Slt family.</text>
</comment>
<evidence type="ECO:0000256" key="3">
    <source>
        <dbReference type="SAM" id="SignalP"/>
    </source>
</evidence>
<dbReference type="PANTHER" id="PTHR37423">
    <property type="entry name" value="SOLUBLE LYTIC MUREIN TRANSGLYCOSYLASE-RELATED"/>
    <property type="match status" value="1"/>
</dbReference>
<dbReference type="GO" id="GO:0008933">
    <property type="term" value="F:peptidoglycan lytic transglycosylase activity"/>
    <property type="evidence" value="ECO:0007669"/>
    <property type="project" value="InterPro"/>
</dbReference>
<dbReference type="EMBL" id="AP027266">
    <property type="protein sequence ID" value="BDW86177.1"/>
    <property type="molecule type" value="Genomic_DNA"/>
</dbReference>
<keyword evidence="6" id="KW-1185">Reference proteome</keyword>
<proteinExistence type="inferred from homology"/>
<dbReference type="PROSITE" id="PS00922">
    <property type="entry name" value="TRANSGLYCOSYLASE"/>
    <property type="match status" value="1"/>
</dbReference>
<comment type="similarity">
    <text evidence="2">Belongs to the virb1 family.</text>
</comment>
<feature type="domain" description="Transglycosylase SLT" evidence="4">
    <location>
        <begin position="144"/>
        <end position="237"/>
    </location>
</feature>
<reference evidence="5 6" key="1">
    <citation type="submission" date="2023-01" db="EMBL/GenBank/DDBJ databases">
        <title>Complete genome sequence of Roseicyclus marinus strain Dej080120_10.</title>
        <authorList>
            <person name="Ueki S."/>
            <person name="Maruyama F."/>
        </authorList>
    </citation>
    <scope>NUCLEOTIDE SEQUENCE [LARGE SCALE GENOMIC DNA]</scope>
    <source>
        <strain evidence="5 6">Dej080120_10</strain>
    </source>
</reference>
<evidence type="ECO:0000313" key="6">
    <source>
        <dbReference type="Proteomes" id="UP001337723"/>
    </source>
</evidence>
<dbReference type="AlphaFoldDB" id="A0AA48H629"/>
<evidence type="ECO:0000256" key="1">
    <source>
        <dbReference type="ARBA" id="ARBA00007734"/>
    </source>
</evidence>
<feature type="signal peptide" evidence="3">
    <location>
        <begin position="1"/>
        <end position="18"/>
    </location>
</feature>
<dbReference type="KEGG" id="rmai:MACH21_23540"/>
<dbReference type="Proteomes" id="UP001337723">
    <property type="component" value="Chromosome"/>
</dbReference>
<evidence type="ECO:0000313" key="5">
    <source>
        <dbReference type="EMBL" id="BDW86177.1"/>
    </source>
</evidence>
<protein>
    <submittedName>
        <fullName evidence="5">Murein transglycosylase</fullName>
    </submittedName>
</protein>
<evidence type="ECO:0000259" key="4">
    <source>
        <dbReference type="Pfam" id="PF01464"/>
    </source>
</evidence>
<dbReference type="GO" id="GO:0016020">
    <property type="term" value="C:membrane"/>
    <property type="evidence" value="ECO:0007669"/>
    <property type="project" value="InterPro"/>
</dbReference>
<dbReference type="Pfam" id="PF01464">
    <property type="entry name" value="SLT"/>
    <property type="match status" value="1"/>
</dbReference>
<name>A0AA48H629_9RHOB</name>
<gene>
    <name evidence="5" type="ORF">MACH21_23540</name>
</gene>
<dbReference type="GO" id="GO:0000270">
    <property type="term" value="P:peptidoglycan metabolic process"/>
    <property type="evidence" value="ECO:0007669"/>
    <property type="project" value="InterPro"/>
</dbReference>
<dbReference type="InterPro" id="IPR008258">
    <property type="entry name" value="Transglycosylase_SLT_dom_1"/>
</dbReference>
<evidence type="ECO:0000256" key="2">
    <source>
        <dbReference type="ARBA" id="ARBA00009387"/>
    </source>
</evidence>
<dbReference type="PANTHER" id="PTHR37423:SF2">
    <property type="entry name" value="MEMBRANE-BOUND LYTIC MUREIN TRANSGLYCOSYLASE C"/>
    <property type="match status" value="1"/>
</dbReference>
<organism evidence="5 6">
    <name type="scientific">Roseicyclus marinus</name>
    <dbReference type="NCBI Taxonomy" id="2161673"/>
    <lineage>
        <taxon>Bacteria</taxon>
        <taxon>Pseudomonadati</taxon>
        <taxon>Pseudomonadota</taxon>
        <taxon>Alphaproteobacteria</taxon>
        <taxon>Rhodobacterales</taxon>
        <taxon>Roseobacteraceae</taxon>
        <taxon>Roseicyclus</taxon>
    </lineage>
</organism>
<dbReference type="InterPro" id="IPR000189">
    <property type="entry name" value="Transglyc_AS"/>
</dbReference>